<dbReference type="OrthoDB" id="6455616at2"/>
<dbReference type="AlphaFoldDB" id="A0A433ZPQ0"/>
<dbReference type="RefSeq" id="WP_036423476.1">
    <property type="nucleotide sequence ID" value="NZ_CAXOHU010000002.1"/>
</dbReference>
<keyword evidence="1" id="KW-0472">Membrane</keyword>
<dbReference type="Pfam" id="PF16931">
    <property type="entry name" value="Phage_holin_8"/>
    <property type="match status" value="1"/>
</dbReference>
<accession>A0A433ZPQ0</accession>
<keyword evidence="1" id="KW-1133">Transmembrane helix</keyword>
<evidence type="ECO:0000256" key="1">
    <source>
        <dbReference type="SAM" id="Phobius"/>
    </source>
</evidence>
<dbReference type="InterPro" id="IPR032637">
    <property type="entry name" value="Phage_holin-like"/>
</dbReference>
<reference evidence="2 3" key="1">
    <citation type="submission" date="2017-08" db="EMBL/GenBank/DDBJ databases">
        <title>Draft genome sequence of pheromone producing symbiont Morganella morganii, of the female New Zealand grass grub Costelytra giveni.</title>
        <authorList>
            <person name="Laugraud A."/>
            <person name="Young S.D."/>
            <person name="Hurst M.H."/>
        </authorList>
    </citation>
    <scope>NUCLEOTIDE SEQUENCE [LARGE SCALE GENOMIC DNA]</scope>
    <source>
        <strain evidence="2 3">MMsCG</strain>
    </source>
</reference>
<comment type="caution">
    <text evidence="2">The sequence shown here is derived from an EMBL/GenBank/DDBJ whole genome shotgun (WGS) entry which is preliminary data.</text>
</comment>
<feature type="transmembrane region" description="Helical" evidence="1">
    <location>
        <begin position="86"/>
        <end position="103"/>
    </location>
</feature>
<evidence type="ECO:0000313" key="2">
    <source>
        <dbReference type="EMBL" id="RUT64086.1"/>
    </source>
</evidence>
<name>A0A433ZPQ0_MORMO</name>
<proteinExistence type="predicted"/>
<evidence type="ECO:0000313" key="3">
    <source>
        <dbReference type="Proteomes" id="UP000286908"/>
    </source>
</evidence>
<dbReference type="Proteomes" id="UP000286908">
    <property type="component" value="Unassembled WGS sequence"/>
</dbReference>
<sequence length="129" mass="13282">MQEPLTGTATASLAGVSIVGLFAGLDAGVVIGAFAGAVVFVLSSRDIKLWHRWGYFVVSFIIGIYGADFVAGLLSKFVSDQPVDRSVGAMFASAGLVGVLVAISKPGSLTEFINKVVGATIDKFRGGGR</sequence>
<keyword evidence="1" id="KW-0812">Transmembrane</keyword>
<evidence type="ECO:0008006" key="4">
    <source>
        <dbReference type="Google" id="ProtNLM"/>
    </source>
</evidence>
<feature type="transmembrane region" description="Helical" evidence="1">
    <location>
        <begin position="53"/>
        <end position="74"/>
    </location>
</feature>
<dbReference type="EMBL" id="NRQY01000008">
    <property type="protein sequence ID" value="RUT64086.1"/>
    <property type="molecule type" value="Genomic_DNA"/>
</dbReference>
<gene>
    <name evidence="2" type="ORF">CKG00_18585</name>
</gene>
<organism evidence="2 3">
    <name type="scientific">Morganella morganii</name>
    <name type="common">Proteus morganii</name>
    <dbReference type="NCBI Taxonomy" id="582"/>
    <lineage>
        <taxon>Bacteria</taxon>
        <taxon>Pseudomonadati</taxon>
        <taxon>Pseudomonadota</taxon>
        <taxon>Gammaproteobacteria</taxon>
        <taxon>Enterobacterales</taxon>
        <taxon>Morganellaceae</taxon>
        <taxon>Morganella</taxon>
    </lineage>
</organism>
<feature type="transmembrane region" description="Helical" evidence="1">
    <location>
        <begin position="12"/>
        <end position="41"/>
    </location>
</feature>
<protein>
    <recommendedName>
        <fullName evidence="4">Phage holin</fullName>
    </recommendedName>
</protein>